<dbReference type="GO" id="GO:0016020">
    <property type="term" value="C:membrane"/>
    <property type="evidence" value="ECO:0007669"/>
    <property type="project" value="UniProtKB-SubCell"/>
</dbReference>
<dbReference type="EMBL" id="JACHJP010000011">
    <property type="protein sequence ID" value="MBB4919728.1"/>
    <property type="molecule type" value="Genomic_DNA"/>
</dbReference>
<evidence type="ECO:0000256" key="3">
    <source>
        <dbReference type="ARBA" id="ARBA00022989"/>
    </source>
</evidence>
<comment type="caution">
    <text evidence="6">The sequence shown here is derived from an EMBL/GenBank/DDBJ whole genome shotgun (WGS) entry which is preliminary data.</text>
</comment>
<evidence type="ECO:0000256" key="2">
    <source>
        <dbReference type="ARBA" id="ARBA00022692"/>
    </source>
</evidence>
<dbReference type="InterPro" id="IPR035952">
    <property type="entry name" value="Rhomboid-like_sf"/>
</dbReference>
<keyword evidence="3 5" id="KW-1133">Transmembrane helix</keyword>
<comment type="subcellular location">
    <subcellularLocation>
        <location evidence="1">Membrane</location>
        <topology evidence="1">Multi-pass membrane protein</topology>
    </subcellularLocation>
</comment>
<accession>A0A7W7QU13</accession>
<keyword evidence="2 5" id="KW-0812">Transmembrane</keyword>
<reference evidence="6 7" key="1">
    <citation type="submission" date="2020-08" db="EMBL/GenBank/DDBJ databases">
        <title>Genomic Encyclopedia of Type Strains, Phase III (KMG-III): the genomes of soil and plant-associated and newly described type strains.</title>
        <authorList>
            <person name="Whitman W."/>
        </authorList>
    </citation>
    <scope>NUCLEOTIDE SEQUENCE [LARGE SCALE GENOMIC DNA]</scope>
    <source>
        <strain evidence="6 7">CECT 8840</strain>
    </source>
</reference>
<dbReference type="Proteomes" id="UP000552644">
    <property type="component" value="Unassembled WGS sequence"/>
</dbReference>
<protein>
    <submittedName>
        <fullName evidence="6">Uncharacterized protein</fullName>
    </submittedName>
</protein>
<evidence type="ECO:0000256" key="4">
    <source>
        <dbReference type="ARBA" id="ARBA00023136"/>
    </source>
</evidence>
<evidence type="ECO:0000256" key="1">
    <source>
        <dbReference type="ARBA" id="ARBA00004141"/>
    </source>
</evidence>
<dbReference type="SUPFAM" id="SSF144091">
    <property type="entry name" value="Rhomboid-like"/>
    <property type="match status" value="1"/>
</dbReference>
<name>A0A7W7QU13_9ACTN</name>
<sequence length="124" mass="13151">MSRKEPRRHAHPKGRYQILFNGAALLLLGTYAERVYGRFYLAGEVYSYAVGDYSAGSSVAVAGLLGGLTVWVVRGQTGLPRSPRIAAAVLALIGDEHGAPILTGALISLLFPTGAVLQTAARER</sequence>
<keyword evidence="4 5" id="KW-0472">Membrane</keyword>
<evidence type="ECO:0000256" key="5">
    <source>
        <dbReference type="SAM" id="Phobius"/>
    </source>
</evidence>
<keyword evidence="7" id="KW-1185">Reference proteome</keyword>
<evidence type="ECO:0000313" key="7">
    <source>
        <dbReference type="Proteomes" id="UP000552644"/>
    </source>
</evidence>
<dbReference type="RefSeq" id="WP_184722458.1">
    <property type="nucleotide sequence ID" value="NZ_JACHJP010000011.1"/>
</dbReference>
<dbReference type="AlphaFoldDB" id="A0A7W7QU13"/>
<proteinExistence type="predicted"/>
<gene>
    <name evidence="6" type="ORF">FHS44_006872</name>
</gene>
<organism evidence="6 7">
    <name type="scientific">Streptosporangium saharense</name>
    <dbReference type="NCBI Taxonomy" id="1706840"/>
    <lineage>
        <taxon>Bacteria</taxon>
        <taxon>Bacillati</taxon>
        <taxon>Actinomycetota</taxon>
        <taxon>Actinomycetes</taxon>
        <taxon>Streptosporangiales</taxon>
        <taxon>Streptosporangiaceae</taxon>
        <taxon>Streptosporangium</taxon>
    </lineage>
</organism>
<evidence type="ECO:0000313" key="6">
    <source>
        <dbReference type="EMBL" id="MBB4919728.1"/>
    </source>
</evidence>
<feature type="transmembrane region" description="Helical" evidence="5">
    <location>
        <begin position="56"/>
        <end position="74"/>
    </location>
</feature>